<protein>
    <submittedName>
        <fullName evidence="6">Lipoprotein</fullName>
    </submittedName>
</protein>
<dbReference type="Gene3D" id="3.90.1590.10">
    <property type="entry name" value="glutathione-dependent formaldehyde- activating enzyme (gfa)"/>
    <property type="match status" value="1"/>
</dbReference>
<keyword evidence="4" id="KW-0456">Lyase</keyword>
<dbReference type="InterPro" id="IPR011057">
    <property type="entry name" value="Mss4-like_sf"/>
</dbReference>
<proteinExistence type="inferred from homology"/>
<comment type="caution">
    <text evidence="6">The sequence shown here is derived from an EMBL/GenBank/DDBJ whole genome shotgun (WGS) entry which is preliminary data.</text>
</comment>
<keyword evidence="6" id="KW-0449">Lipoprotein</keyword>
<organism evidence="6 7">
    <name type="scientific">Vibrio renipiscarius</name>
    <dbReference type="NCBI Taxonomy" id="1461322"/>
    <lineage>
        <taxon>Bacteria</taxon>
        <taxon>Pseudomonadati</taxon>
        <taxon>Pseudomonadota</taxon>
        <taxon>Gammaproteobacteria</taxon>
        <taxon>Vibrionales</taxon>
        <taxon>Vibrionaceae</taxon>
        <taxon>Vibrio</taxon>
    </lineage>
</organism>
<dbReference type="InterPro" id="IPR006913">
    <property type="entry name" value="CENP-V/GFA"/>
</dbReference>
<evidence type="ECO:0000313" key="7">
    <source>
        <dbReference type="Proteomes" id="UP000031672"/>
    </source>
</evidence>
<comment type="similarity">
    <text evidence="1">Belongs to the Gfa family.</text>
</comment>
<sequence length="138" mass="15651">MDYPLKGACQCGQVTYELHEKPLMVFACHCTECQKLSTSPFSITAVVDAEKIEFSGQLKSWERLADSGNRNCAMFCPNCGNRIYHFNPDAPETVKLKLKPIDISLADIFEPQAHVWVSEKLDWYQIPNNVKIFPKQPG</sequence>
<dbReference type="GO" id="GO:0046872">
    <property type="term" value="F:metal ion binding"/>
    <property type="evidence" value="ECO:0007669"/>
    <property type="project" value="UniProtKB-KW"/>
</dbReference>
<dbReference type="EMBL" id="JTKH01000024">
    <property type="protein sequence ID" value="KII76449.1"/>
    <property type="molecule type" value="Genomic_DNA"/>
</dbReference>
<dbReference type="GO" id="GO:0016846">
    <property type="term" value="F:carbon-sulfur lyase activity"/>
    <property type="evidence" value="ECO:0007669"/>
    <property type="project" value="InterPro"/>
</dbReference>
<evidence type="ECO:0000256" key="4">
    <source>
        <dbReference type="ARBA" id="ARBA00023239"/>
    </source>
</evidence>
<reference evidence="6 7" key="1">
    <citation type="submission" date="2014-11" db="EMBL/GenBank/DDBJ databases">
        <title>Draft Genome Sequence of Vibrio piscirenalis strains CECT 8603T and CECT 8604, two marine Gammaproteobacterium isolated from cultured gilthead sea bream (Sparus aurata).</title>
        <authorList>
            <person name="Arahal D.R."/>
            <person name="Rodrigo-Torres L."/>
            <person name="Lucena T."/>
            <person name="Pujalte M.J."/>
        </authorList>
    </citation>
    <scope>NUCLEOTIDE SEQUENCE [LARGE SCALE GENOMIC DNA]</scope>
    <source>
        <strain evidence="6 7">DCR 1-4-2</strain>
    </source>
</reference>
<evidence type="ECO:0000256" key="1">
    <source>
        <dbReference type="ARBA" id="ARBA00005495"/>
    </source>
</evidence>
<dbReference type="Pfam" id="PF04828">
    <property type="entry name" value="GFA"/>
    <property type="match status" value="1"/>
</dbReference>
<evidence type="ECO:0000256" key="3">
    <source>
        <dbReference type="ARBA" id="ARBA00022833"/>
    </source>
</evidence>
<gene>
    <name evidence="6" type="ORF">OJ16_16810</name>
</gene>
<dbReference type="STRING" id="1461322.OJ16_16810"/>
<dbReference type="PANTHER" id="PTHR33337:SF40">
    <property type="entry name" value="CENP-V_GFA DOMAIN-CONTAINING PROTEIN-RELATED"/>
    <property type="match status" value="1"/>
</dbReference>
<accession>A0A0C2JEV1</accession>
<dbReference type="SUPFAM" id="SSF51316">
    <property type="entry name" value="Mss4-like"/>
    <property type="match status" value="1"/>
</dbReference>
<dbReference type="PROSITE" id="PS51891">
    <property type="entry name" value="CENP_V_GFA"/>
    <property type="match status" value="1"/>
</dbReference>
<keyword evidence="3" id="KW-0862">Zinc</keyword>
<dbReference type="PANTHER" id="PTHR33337">
    <property type="entry name" value="GFA DOMAIN-CONTAINING PROTEIN"/>
    <property type="match status" value="1"/>
</dbReference>
<dbReference type="AlphaFoldDB" id="A0A0C2JJ70"/>
<keyword evidence="2" id="KW-0479">Metal-binding</keyword>
<evidence type="ECO:0000313" key="6">
    <source>
        <dbReference type="EMBL" id="KII76449.1"/>
    </source>
</evidence>
<dbReference type="Proteomes" id="UP000031672">
    <property type="component" value="Unassembled WGS sequence"/>
</dbReference>
<evidence type="ECO:0000256" key="2">
    <source>
        <dbReference type="ARBA" id="ARBA00022723"/>
    </source>
</evidence>
<accession>A0A0C2JJ70</accession>
<dbReference type="OrthoDB" id="9786619at2"/>
<feature type="domain" description="CENP-V/GFA" evidence="5">
    <location>
        <begin position="5"/>
        <end position="125"/>
    </location>
</feature>
<evidence type="ECO:0000259" key="5">
    <source>
        <dbReference type="PROSITE" id="PS51891"/>
    </source>
</evidence>
<name>A0A0C2JJ70_9VIBR</name>
<dbReference type="RefSeq" id="WP_040992387.1">
    <property type="nucleotide sequence ID" value="NZ_JTKH01000024.1"/>
</dbReference>
<keyword evidence="7" id="KW-1185">Reference proteome</keyword>